<dbReference type="InterPro" id="IPR050362">
    <property type="entry name" value="Cation-dep_OMT"/>
</dbReference>
<name>A0ABW3VRA0_9PSEU</name>
<dbReference type="GO" id="GO:0008168">
    <property type="term" value="F:methyltransferase activity"/>
    <property type="evidence" value="ECO:0007669"/>
    <property type="project" value="UniProtKB-KW"/>
</dbReference>
<dbReference type="Proteomes" id="UP001597182">
    <property type="component" value="Unassembled WGS sequence"/>
</dbReference>
<keyword evidence="2 4" id="KW-0808">Transferase</keyword>
<dbReference type="RefSeq" id="WP_346091487.1">
    <property type="nucleotide sequence ID" value="NZ_BAABKS010000027.1"/>
</dbReference>
<accession>A0ABW3VRA0</accession>
<dbReference type="EMBL" id="JBHTMB010000249">
    <property type="protein sequence ID" value="MFD1236948.1"/>
    <property type="molecule type" value="Genomic_DNA"/>
</dbReference>
<dbReference type="Gene3D" id="3.40.50.150">
    <property type="entry name" value="Vaccinia Virus protein VP39"/>
    <property type="match status" value="1"/>
</dbReference>
<keyword evidence="5" id="KW-1185">Reference proteome</keyword>
<gene>
    <name evidence="4" type="ORF">ACFQ34_26975</name>
</gene>
<comment type="caution">
    <text evidence="4">The sequence shown here is derived from an EMBL/GenBank/DDBJ whole genome shotgun (WGS) entry which is preliminary data.</text>
</comment>
<reference evidence="5" key="1">
    <citation type="journal article" date="2019" name="Int. J. Syst. Evol. Microbiol.">
        <title>The Global Catalogue of Microorganisms (GCM) 10K type strain sequencing project: providing services to taxonomists for standard genome sequencing and annotation.</title>
        <authorList>
            <consortium name="The Broad Institute Genomics Platform"/>
            <consortium name="The Broad Institute Genome Sequencing Center for Infectious Disease"/>
            <person name="Wu L."/>
            <person name="Ma J."/>
        </authorList>
    </citation>
    <scope>NUCLEOTIDE SEQUENCE [LARGE SCALE GENOMIC DNA]</scope>
    <source>
        <strain evidence="5">CCUG 49018</strain>
    </source>
</reference>
<keyword evidence="3" id="KW-0949">S-adenosyl-L-methionine</keyword>
<evidence type="ECO:0000256" key="3">
    <source>
        <dbReference type="ARBA" id="ARBA00022691"/>
    </source>
</evidence>
<dbReference type="EC" id="2.1.1.-" evidence="4"/>
<evidence type="ECO:0000313" key="4">
    <source>
        <dbReference type="EMBL" id="MFD1236948.1"/>
    </source>
</evidence>
<dbReference type="InterPro" id="IPR029063">
    <property type="entry name" value="SAM-dependent_MTases_sf"/>
</dbReference>
<evidence type="ECO:0000256" key="2">
    <source>
        <dbReference type="ARBA" id="ARBA00022679"/>
    </source>
</evidence>
<proteinExistence type="predicted"/>
<dbReference type="PROSITE" id="PS51682">
    <property type="entry name" value="SAM_OMT_I"/>
    <property type="match status" value="1"/>
</dbReference>
<evidence type="ECO:0000256" key="1">
    <source>
        <dbReference type="ARBA" id="ARBA00022603"/>
    </source>
</evidence>
<evidence type="ECO:0000313" key="5">
    <source>
        <dbReference type="Proteomes" id="UP001597182"/>
    </source>
</evidence>
<dbReference type="GO" id="GO:0032259">
    <property type="term" value="P:methylation"/>
    <property type="evidence" value="ECO:0007669"/>
    <property type="project" value="UniProtKB-KW"/>
</dbReference>
<sequence>MTADDLWDQVDEYYTQRLLDDDETLAAALRANADAGLPPIDVTPAQGKLLHLLARSVGARRVLEVGTLGGYSTVWLARAVPADGEVVTCEVSPRHAEVARANLDGAGVGDRVRIVLGPALETLPSVEGPFDMVFVDADKASNTEYLEHAIRLARPGALVVVDNVVREGRVVDPDDPDPAVVGTRRFADALAADPRISATVVQTVGAKGYDGFVLGVLES</sequence>
<dbReference type="InterPro" id="IPR002935">
    <property type="entry name" value="SAM_O-MeTrfase"/>
</dbReference>
<keyword evidence="1 4" id="KW-0489">Methyltransferase</keyword>
<dbReference type="SUPFAM" id="SSF53335">
    <property type="entry name" value="S-adenosyl-L-methionine-dependent methyltransferases"/>
    <property type="match status" value="1"/>
</dbReference>
<dbReference type="CDD" id="cd02440">
    <property type="entry name" value="AdoMet_MTases"/>
    <property type="match status" value="1"/>
</dbReference>
<protein>
    <submittedName>
        <fullName evidence="4">O-methyltransferase</fullName>
        <ecNumber evidence="4">2.1.1.-</ecNumber>
    </submittedName>
</protein>
<organism evidence="4 5">
    <name type="scientific">Pseudonocardia benzenivorans</name>
    <dbReference type="NCBI Taxonomy" id="228005"/>
    <lineage>
        <taxon>Bacteria</taxon>
        <taxon>Bacillati</taxon>
        <taxon>Actinomycetota</taxon>
        <taxon>Actinomycetes</taxon>
        <taxon>Pseudonocardiales</taxon>
        <taxon>Pseudonocardiaceae</taxon>
        <taxon>Pseudonocardia</taxon>
    </lineage>
</organism>
<dbReference type="Pfam" id="PF01596">
    <property type="entry name" value="Methyltransf_3"/>
    <property type="match status" value="1"/>
</dbReference>
<dbReference type="PANTHER" id="PTHR10509:SF14">
    <property type="entry name" value="CAFFEOYL-COA O-METHYLTRANSFERASE 3-RELATED"/>
    <property type="match status" value="1"/>
</dbReference>
<dbReference type="PANTHER" id="PTHR10509">
    <property type="entry name" value="O-METHYLTRANSFERASE-RELATED"/>
    <property type="match status" value="1"/>
</dbReference>